<evidence type="ECO:0000313" key="2">
    <source>
        <dbReference type="EMBL" id="COZ22497.1"/>
    </source>
</evidence>
<dbReference type="EMBL" id="CSBK01001853">
    <property type="protein sequence ID" value="COZ22497.1"/>
    <property type="molecule type" value="Genomic_DNA"/>
</dbReference>
<accession>A0A654U7Z2</accession>
<sequence>MRQLFFCKHISDGRARLSPYPIGEVSGAWIRV</sequence>
<gene>
    <name evidence="1" type="ORF">ERS007657_03830</name>
    <name evidence="2" type="ORF">ERS007739_03525</name>
</gene>
<dbReference type="EMBL" id="CGCX01002074">
    <property type="protein sequence ID" value="CFS06283.1"/>
    <property type="molecule type" value="Genomic_DNA"/>
</dbReference>
<evidence type="ECO:0000313" key="4">
    <source>
        <dbReference type="Proteomes" id="UP000046680"/>
    </source>
</evidence>
<reference evidence="2" key="2">
    <citation type="submission" date="2015-03" db="EMBL/GenBank/DDBJ databases">
        <authorList>
            <consortium name="Pathogen Informatics"/>
            <person name="Murphy D."/>
        </authorList>
    </citation>
    <scope>NUCLEOTIDE SEQUENCE</scope>
    <source>
        <strain evidence="2">N09902308</strain>
    </source>
</reference>
<name>A0A654U7Z2_MYCTX</name>
<dbReference type="AlphaFoldDB" id="A0A654U7Z2"/>
<evidence type="ECO:0000313" key="3">
    <source>
        <dbReference type="Proteomes" id="UP000039021"/>
    </source>
</evidence>
<dbReference type="Proteomes" id="UP000039021">
    <property type="component" value="Unassembled WGS sequence"/>
</dbReference>
<protein>
    <submittedName>
        <fullName evidence="1">Uncharacterized protein</fullName>
    </submittedName>
</protein>
<evidence type="ECO:0000313" key="1">
    <source>
        <dbReference type="EMBL" id="CFS06283.1"/>
    </source>
</evidence>
<proteinExistence type="predicted"/>
<reference evidence="3 4" key="1">
    <citation type="submission" date="2015-03" db="EMBL/GenBank/DDBJ databases">
        <authorList>
            <consortium name="Pathogen Informatics"/>
        </authorList>
    </citation>
    <scope>NUCLEOTIDE SEQUENCE [LARGE SCALE GENOMIC DNA]</scope>
    <source>
        <strain evidence="1 4">C09601061</strain>
        <strain evidence="3">N09902308</strain>
    </source>
</reference>
<organism evidence="1 4">
    <name type="scientific">Mycobacterium tuberculosis</name>
    <dbReference type="NCBI Taxonomy" id="1773"/>
    <lineage>
        <taxon>Bacteria</taxon>
        <taxon>Bacillati</taxon>
        <taxon>Actinomycetota</taxon>
        <taxon>Actinomycetes</taxon>
        <taxon>Mycobacteriales</taxon>
        <taxon>Mycobacteriaceae</taxon>
        <taxon>Mycobacterium</taxon>
        <taxon>Mycobacterium tuberculosis complex</taxon>
    </lineage>
</organism>
<dbReference type="Proteomes" id="UP000046680">
    <property type="component" value="Unassembled WGS sequence"/>
</dbReference>